<name>A0A1E3JQW1_9TREE</name>
<accession>A0A1E3JQW1</accession>
<reference evidence="1 2" key="1">
    <citation type="submission" date="2016-06" db="EMBL/GenBank/DDBJ databases">
        <title>Evolution of pathogenesis and genome organization in the Tremellales.</title>
        <authorList>
            <person name="Cuomo C."/>
            <person name="Litvintseva A."/>
            <person name="Heitman J."/>
            <person name="Chen Y."/>
            <person name="Sun S."/>
            <person name="Springer D."/>
            <person name="Dromer F."/>
            <person name="Young S."/>
            <person name="Zeng Q."/>
            <person name="Chapman S."/>
            <person name="Gujja S."/>
            <person name="Saif S."/>
            <person name="Birren B."/>
        </authorList>
    </citation>
    <scope>NUCLEOTIDE SEQUENCE [LARGE SCALE GENOMIC DNA]</scope>
    <source>
        <strain evidence="1 2">CBS 6273</strain>
    </source>
</reference>
<evidence type="ECO:0000313" key="1">
    <source>
        <dbReference type="EMBL" id="ODO03261.1"/>
    </source>
</evidence>
<protein>
    <submittedName>
        <fullName evidence="1">Uncharacterized protein</fullName>
    </submittedName>
</protein>
<proteinExistence type="predicted"/>
<comment type="caution">
    <text evidence="1">The sequence shown here is derived from an EMBL/GenBank/DDBJ whole genome shotgun (WGS) entry which is preliminary data.</text>
</comment>
<gene>
    <name evidence="1" type="ORF">I350_06109</name>
</gene>
<dbReference type="EMBL" id="MEKH01000009">
    <property type="protein sequence ID" value="ODO03261.1"/>
    <property type="molecule type" value="Genomic_DNA"/>
</dbReference>
<sequence>MIVGILCITDDDIPTVLRYKPYHRHKPPFPSTVFTRVYPPPSFSTTAYESEDKEELLERSEDGWMFGASGAAGALGGAEAGTCVLDSIAKAERKRREAGEVAQKDHRHVKELLEFVGAKAKKKKGNGYGKAGAGGDV</sequence>
<evidence type="ECO:0000313" key="2">
    <source>
        <dbReference type="Proteomes" id="UP000095149"/>
    </source>
</evidence>
<dbReference type="Proteomes" id="UP000095149">
    <property type="component" value="Unassembled WGS sequence"/>
</dbReference>
<organism evidence="1 2">
    <name type="scientific">Cryptococcus amylolentus CBS 6273</name>
    <dbReference type="NCBI Taxonomy" id="1296118"/>
    <lineage>
        <taxon>Eukaryota</taxon>
        <taxon>Fungi</taxon>
        <taxon>Dikarya</taxon>
        <taxon>Basidiomycota</taxon>
        <taxon>Agaricomycotina</taxon>
        <taxon>Tremellomycetes</taxon>
        <taxon>Tremellales</taxon>
        <taxon>Cryptococcaceae</taxon>
        <taxon>Cryptococcus</taxon>
    </lineage>
</organism>
<dbReference type="AlphaFoldDB" id="A0A1E3JQW1"/>